<comment type="caution">
    <text evidence="3">The sequence shown here is derived from an EMBL/GenBank/DDBJ whole genome shotgun (WGS) entry which is preliminary data.</text>
</comment>
<gene>
    <name evidence="3" type="ORF">ACH5RR_030253</name>
</gene>
<evidence type="ECO:0000259" key="2">
    <source>
        <dbReference type="PROSITE" id="PS51180"/>
    </source>
</evidence>
<comment type="similarity">
    <text evidence="1">Belongs to the BROX family.</text>
</comment>
<dbReference type="PROSITE" id="PS51180">
    <property type="entry name" value="BRO1"/>
    <property type="match status" value="1"/>
</dbReference>
<dbReference type="SMART" id="SM01041">
    <property type="entry name" value="BRO1"/>
    <property type="match status" value="1"/>
</dbReference>
<dbReference type="PANTHER" id="PTHR23032">
    <property type="entry name" value="BRO1 DOMAIN-CONTAINING PROTEIN BROX"/>
    <property type="match status" value="1"/>
</dbReference>
<reference evidence="3 4" key="1">
    <citation type="submission" date="2024-11" db="EMBL/GenBank/DDBJ databases">
        <title>A near-complete genome assembly of Cinchona calisaya.</title>
        <authorList>
            <person name="Lian D.C."/>
            <person name="Zhao X.W."/>
            <person name="Wei L."/>
        </authorList>
    </citation>
    <scope>NUCLEOTIDE SEQUENCE [LARGE SCALE GENOMIC DNA]</scope>
    <source>
        <tissue evidence="3">Nenye</tissue>
    </source>
</reference>
<dbReference type="Pfam" id="PF03097">
    <property type="entry name" value="BRO1"/>
    <property type="match status" value="1"/>
</dbReference>
<dbReference type="InterPro" id="IPR038898">
    <property type="entry name" value="BROX"/>
</dbReference>
<sequence>MMINYPGLLKLKTKQVVFQEVFPACDSGTLEQLKEMSSKRRAIEESINESSSLTEAIAREMSGGLTLRCERDIQKLEQYLPLLENLVYHFNLVRDKPLVVRWTSDLKLRWTSALISSSIFHLNGPKYFQINYLGFELGMVLFLYGALLREKAHEILQTDLAQSAALFRKAAGVYQHLAHEVLPPLQLAVTVEQPPESVSSVSSFMSLFCLAEAQAVTARRAEEKGNTQSLLAKLHYGVRDFLDEALGILHSAIKECKDISSQLVDFIVSCRMLHELKSYKYIAESLKADGKIGAAVGVLRHALTNVEKSTPKVEAWRIVFKQLIDEITELLRKCEHENDFVWHEKIPSEHELAPPETLKIVSSIPYHPQRWERTLAFKI</sequence>
<evidence type="ECO:0000313" key="4">
    <source>
        <dbReference type="Proteomes" id="UP001630127"/>
    </source>
</evidence>
<evidence type="ECO:0000313" key="3">
    <source>
        <dbReference type="EMBL" id="KAL3510852.1"/>
    </source>
</evidence>
<evidence type="ECO:0000256" key="1">
    <source>
        <dbReference type="ARBA" id="ARBA00008901"/>
    </source>
</evidence>
<protein>
    <recommendedName>
        <fullName evidence="2">BRO1 domain-containing protein</fullName>
    </recommendedName>
</protein>
<dbReference type="EMBL" id="JBJUIK010000012">
    <property type="protein sequence ID" value="KAL3510852.1"/>
    <property type="molecule type" value="Genomic_DNA"/>
</dbReference>
<organism evidence="3 4">
    <name type="scientific">Cinchona calisaya</name>
    <dbReference type="NCBI Taxonomy" id="153742"/>
    <lineage>
        <taxon>Eukaryota</taxon>
        <taxon>Viridiplantae</taxon>
        <taxon>Streptophyta</taxon>
        <taxon>Embryophyta</taxon>
        <taxon>Tracheophyta</taxon>
        <taxon>Spermatophyta</taxon>
        <taxon>Magnoliopsida</taxon>
        <taxon>eudicotyledons</taxon>
        <taxon>Gunneridae</taxon>
        <taxon>Pentapetalae</taxon>
        <taxon>asterids</taxon>
        <taxon>lamiids</taxon>
        <taxon>Gentianales</taxon>
        <taxon>Rubiaceae</taxon>
        <taxon>Cinchonoideae</taxon>
        <taxon>Cinchoneae</taxon>
        <taxon>Cinchona</taxon>
    </lineage>
</organism>
<name>A0ABD2YU33_9GENT</name>
<dbReference type="InterPro" id="IPR038499">
    <property type="entry name" value="BRO1_sf"/>
</dbReference>
<accession>A0ABD2YU33</accession>
<proteinExistence type="inferred from homology"/>
<feature type="domain" description="BRO1" evidence="2">
    <location>
        <begin position="1"/>
        <end position="379"/>
    </location>
</feature>
<dbReference type="CDD" id="cd09247">
    <property type="entry name" value="BRO1_Alix_like_2"/>
    <property type="match status" value="1"/>
</dbReference>
<keyword evidence="4" id="KW-1185">Reference proteome</keyword>
<dbReference type="AlphaFoldDB" id="A0ABD2YU33"/>
<dbReference type="PANTHER" id="PTHR23032:SF20">
    <property type="entry name" value="ENDOSOMAL TARGETING BRO1-LIKE DOMAIN-CONTAINING PROTEIN"/>
    <property type="match status" value="1"/>
</dbReference>
<dbReference type="Proteomes" id="UP001630127">
    <property type="component" value="Unassembled WGS sequence"/>
</dbReference>
<dbReference type="Gene3D" id="1.25.40.280">
    <property type="entry name" value="alix/aip1 like domains"/>
    <property type="match status" value="1"/>
</dbReference>
<dbReference type="InterPro" id="IPR004328">
    <property type="entry name" value="BRO1_dom"/>
</dbReference>